<dbReference type="CDD" id="cd00075">
    <property type="entry name" value="HATPase"/>
    <property type="match status" value="1"/>
</dbReference>
<evidence type="ECO:0000313" key="10">
    <source>
        <dbReference type="EMBL" id="WRP17466.1"/>
    </source>
</evidence>
<evidence type="ECO:0000256" key="1">
    <source>
        <dbReference type="ARBA" id="ARBA00000085"/>
    </source>
</evidence>
<evidence type="ECO:0000256" key="4">
    <source>
        <dbReference type="ARBA" id="ARBA00022679"/>
    </source>
</evidence>
<keyword evidence="8" id="KW-0902">Two-component regulatory system</keyword>
<organism evidence="10 11">
    <name type="scientific">Carboxydichorda subterranea</name>
    <dbReference type="NCBI Taxonomy" id="3109565"/>
    <lineage>
        <taxon>Bacteria</taxon>
        <taxon>Bacillati</taxon>
        <taxon>Bacillota</taxon>
        <taxon>Limnochordia</taxon>
        <taxon>Limnochordales</taxon>
        <taxon>Geochordaceae</taxon>
        <taxon>Carboxydichorda</taxon>
    </lineage>
</organism>
<sequence>MTVFVTETWAQQGNDVGPLPGHEAELHELWWAHEVKTMLAVVQMSLAALQRKAPPVRELAAREIDTALASIRRATALVEGALGRPTFRLLEGEPLLVPGMLRSVASMIRSAADGRGESSGPVEVVERYDPSVPLIWGDRRLLEAAFVNLAINSLQAIGAEGGRIEFCVASTPAGLEVCVRDTGPGFARRGLPGLADPALRQLAGCSGTGLGLSIVRAAVYIHGGRLHIGDIEPRGAEVGIVLPVFG</sequence>
<dbReference type="EMBL" id="CP141615">
    <property type="protein sequence ID" value="WRP17466.1"/>
    <property type="molecule type" value="Genomic_DNA"/>
</dbReference>
<keyword evidence="3" id="KW-0597">Phosphoprotein</keyword>
<dbReference type="PRINTS" id="PR00344">
    <property type="entry name" value="BCTRLSENSOR"/>
</dbReference>
<dbReference type="PROSITE" id="PS50109">
    <property type="entry name" value="HIS_KIN"/>
    <property type="match status" value="1"/>
</dbReference>
<evidence type="ECO:0000256" key="8">
    <source>
        <dbReference type="ARBA" id="ARBA00023012"/>
    </source>
</evidence>
<dbReference type="SUPFAM" id="SSF55874">
    <property type="entry name" value="ATPase domain of HSP90 chaperone/DNA topoisomerase II/histidine kinase"/>
    <property type="match status" value="1"/>
</dbReference>
<keyword evidence="4" id="KW-0808">Transferase</keyword>
<dbReference type="GO" id="GO:0016301">
    <property type="term" value="F:kinase activity"/>
    <property type="evidence" value="ECO:0007669"/>
    <property type="project" value="UniProtKB-KW"/>
</dbReference>
<keyword evidence="11" id="KW-1185">Reference proteome</keyword>
<dbReference type="Pfam" id="PF02518">
    <property type="entry name" value="HATPase_c"/>
    <property type="match status" value="1"/>
</dbReference>
<protein>
    <recommendedName>
        <fullName evidence="2">histidine kinase</fullName>
        <ecNumber evidence="2">2.7.13.3</ecNumber>
    </recommendedName>
</protein>
<dbReference type="InterPro" id="IPR005467">
    <property type="entry name" value="His_kinase_dom"/>
</dbReference>
<dbReference type="PANTHER" id="PTHR43065:SF10">
    <property type="entry name" value="PEROXIDE STRESS-ACTIVATED HISTIDINE KINASE MAK3"/>
    <property type="match status" value="1"/>
</dbReference>
<dbReference type="Proteomes" id="UP001332192">
    <property type="component" value="Chromosome"/>
</dbReference>
<proteinExistence type="predicted"/>
<dbReference type="EC" id="2.7.13.3" evidence="2"/>
<dbReference type="SMART" id="SM00387">
    <property type="entry name" value="HATPase_c"/>
    <property type="match status" value="1"/>
</dbReference>
<comment type="catalytic activity">
    <reaction evidence="1">
        <text>ATP + protein L-histidine = ADP + protein N-phospho-L-histidine.</text>
        <dbReference type="EC" id="2.7.13.3"/>
    </reaction>
</comment>
<dbReference type="InterPro" id="IPR003594">
    <property type="entry name" value="HATPase_dom"/>
</dbReference>
<dbReference type="RefSeq" id="WP_324716736.1">
    <property type="nucleotide sequence ID" value="NZ_CP141615.1"/>
</dbReference>
<keyword evidence="6 10" id="KW-0418">Kinase</keyword>
<keyword evidence="5" id="KW-0547">Nucleotide-binding</keyword>
<dbReference type="PANTHER" id="PTHR43065">
    <property type="entry name" value="SENSOR HISTIDINE KINASE"/>
    <property type="match status" value="1"/>
</dbReference>
<evidence type="ECO:0000256" key="7">
    <source>
        <dbReference type="ARBA" id="ARBA00022840"/>
    </source>
</evidence>
<keyword evidence="7" id="KW-0067">ATP-binding</keyword>
<gene>
    <name evidence="10" type="ORF">U7230_00160</name>
</gene>
<dbReference type="InterPro" id="IPR004358">
    <property type="entry name" value="Sig_transdc_His_kin-like_C"/>
</dbReference>
<feature type="domain" description="Histidine kinase" evidence="9">
    <location>
        <begin position="30"/>
        <end position="246"/>
    </location>
</feature>
<evidence type="ECO:0000313" key="11">
    <source>
        <dbReference type="Proteomes" id="UP001332192"/>
    </source>
</evidence>
<dbReference type="Gene3D" id="3.30.565.10">
    <property type="entry name" value="Histidine kinase-like ATPase, C-terminal domain"/>
    <property type="match status" value="1"/>
</dbReference>
<evidence type="ECO:0000256" key="2">
    <source>
        <dbReference type="ARBA" id="ARBA00012438"/>
    </source>
</evidence>
<evidence type="ECO:0000256" key="6">
    <source>
        <dbReference type="ARBA" id="ARBA00022777"/>
    </source>
</evidence>
<accession>A0ABZ1BXQ6</accession>
<dbReference type="InterPro" id="IPR036890">
    <property type="entry name" value="HATPase_C_sf"/>
</dbReference>
<reference evidence="10 11" key="1">
    <citation type="journal article" date="2024" name="Front. Microbiol.">
        <title>Novel thermophilic genera Geochorda gen. nov. and Carboxydochorda gen. nov. from the deep terrestrial subsurface reveal the ecophysiological diversity in the class Limnochordia.</title>
        <authorList>
            <person name="Karnachuk O.V."/>
            <person name="Lukina A.P."/>
            <person name="Avakyan M.R."/>
            <person name="Kadnikov V.V."/>
            <person name="Begmatov S."/>
            <person name="Beletsky A.V."/>
            <person name="Vlasova K.G."/>
            <person name="Novikov A.A."/>
            <person name="Shcherbakova V.A."/>
            <person name="Mardanov A.V."/>
            <person name="Ravin N.V."/>
        </authorList>
    </citation>
    <scope>NUCLEOTIDE SEQUENCE [LARGE SCALE GENOMIC DNA]</scope>
    <source>
        <strain evidence="10 11">L945</strain>
    </source>
</reference>
<evidence type="ECO:0000256" key="5">
    <source>
        <dbReference type="ARBA" id="ARBA00022741"/>
    </source>
</evidence>
<evidence type="ECO:0000256" key="3">
    <source>
        <dbReference type="ARBA" id="ARBA00022553"/>
    </source>
</evidence>
<name>A0ABZ1BXQ6_9FIRM</name>
<evidence type="ECO:0000259" key="9">
    <source>
        <dbReference type="PROSITE" id="PS50109"/>
    </source>
</evidence>